<reference evidence="1 2" key="1">
    <citation type="journal article" date="2023" name="ISME J.">
        <title>Cultivation and genomic characterization of novel and ubiquitous marine nitrite-oxidizing bacteria from the Nitrospirales.</title>
        <authorList>
            <person name="Mueller A.J."/>
            <person name="Daebeler A."/>
            <person name="Herbold C.W."/>
            <person name="Kirkegaard R.H."/>
            <person name="Daims H."/>
        </authorList>
    </citation>
    <scope>NUCLEOTIDE SEQUENCE [LARGE SCALE GENOMIC DNA]</scope>
    <source>
        <strain evidence="1 2">EB</strain>
    </source>
</reference>
<proteinExistence type="predicted"/>
<dbReference type="EMBL" id="JAQOUE010000001">
    <property type="protein sequence ID" value="MDT7041483.1"/>
    <property type="molecule type" value="Genomic_DNA"/>
</dbReference>
<comment type="caution">
    <text evidence="1">The sequence shown here is derived from an EMBL/GenBank/DDBJ whole genome shotgun (WGS) entry which is preliminary data.</text>
</comment>
<organism evidence="1 2">
    <name type="scientific">Candidatus Nitronereus thalassa</name>
    <dbReference type="NCBI Taxonomy" id="3020898"/>
    <lineage>
        <taxon>Bacteria</taxon>
        <taxon>Pseudomonadati</taxon>
        <taxon>Nitrospirota</taxon>
        <taxon>Nitrospiria</taxon>
        <taxon>Nitrospirales</taxon>
        <taxon>Nitrospiraceae</taxon>
        <taxon>Candidatus Nitronereus</taxon>
    </lineage>
</organism>
<dbReference type="RefSeq" id="WP_313831835.1">
    <property type="nucleotide sequence ID" value="NZ_JAQOUE010000001.1"/>
</dbReference>
<protein>
    <submittedName>
        <fullName evidence="1">Uncharacterized protein</fullName>
    </submittedName>
</protein>
<gene>
    <name evidence="1" type="ORF">PPG34_03925</name>
</gene>
<keyword evidence="2" id="KW-1185">Reference proteome</keyword>
<evidence type="ECO:0000313" key="1">
    <source>
        <dbReference type="EMBL" id="MDT7041483.1"/>
    </source>
</evidence>
<name>A0ABU3K551_9BACT</name>
<accession>A0ABU3K551</accession>
<evidence type="ECO:0000313" key="2">
    <source>
        <dbReference type="Proteomes" id="UP001250932"/>
    </source>
</evidence>
<sequence>MGLWINIRRSLDQAVLHRERCIQIPTSAGRSDHWEGGWFEYPDKETALDALEQTGTTQQLKCPICKP</sequence>
<dbReference type="Proteomes" id="UP001250932">
    <property type="component" value="Unassembled WGS sequence"/>
</dbReference>